<feature type="signal peptide" evidence="1">
    <location>
        <begin position="1"/>
        <end position="24"/>
    </location>
</feature>
<evidence type="ECO:0000256" key="1">
    <source>
        <dbReference type="SAM" id="SignalP"/>
    </source>
</evidence>
<sequence length="138" mass="14650">MSLRNLLRLVLAVGVCGTAGPVWAYDPSPNIGTDLTACDQVIFSTFTPPPFSADKNNVTVAPKSEFSFLASKATTSASITVKIKDEKVPITVTSIGYGFQVKGKLPPNIKGSYIRLDIFAKGPGDCDKADGWLLKVGN</sequence>
<dbReference type="OrthoDB" id="9796806at2"/>
<proteinExistence type="predicted"/>
<dbReference type="Proteomes" id="UP000198736">
    <property type="component" value="Unassembled WGS sequence"/>
</dbReference>
<dbReference type="STRING" id="1742973.COMA2_120059"/>
<organism evidence="2 3">
    <name type="scientific">Candidatus Nitrospira nitrificans</name>
    <dbReference type="NCBI Taxonomy" id="1742973"/>
    <lineage>
        <taxon>Bacteria</taxon>
        <taxon>Pseudomonadati</taxon>
        <taxon>Nitrospirota</taxon>
        <taxon>Nitrospiria</taxon>
        <taxon>Nitrospirales</taxon>
        <taxon>Nitrospiraceae</taxon>
        <taxon>Nitrospira</taxon>
    </lineage>
</organism>
<reference evidence="3" key="1">
    <citation type="submission" date="2015-10" db="EMBL/GenBank/DDBJ databases">
        <authorList>
            <person name="Luecker S."/>
            <person name="Luecker S."/>
        </authorList>
    </citation>
    <scope>NUCLEOTIDE SEQUENCE [LARGE SCALE GENOMIC DNA]</scope>
</reference>
<dbReference type="EMBL" id="CZPZ01000004">
    <property type="protein sequence ID" value="CUS33082.1"/>
    <property type="molecule type" value="Genomic_DNA"/>
</dbReference>
<gene>
    <name evidence="2" type="ORF">COMA2_120059</name>
</gene>
<feature type="chain" id="PRO_5006623772" evidence="1">
    <location>
        <begin position="25"/>
        <end position="138"/>
    </location>
</feature>
<accession>A0A0S4L8I4</accession>
<evidence type="ECO:0000313" key="3">
    <source>
        <dbReference type="Proteomes" id="UP000198736"/>
    </source>
</evidence>
<keyword evidence="3" id="KW-1185">Reference proteome</keyword>
<dbReference type="RefSeq" id="WP_090894849.1">
    <property type="nucleotide sequence ID" value="NZ_CZPZ01000004.1"/>
</dbReference>
<keyword evidence="1" id="KW-0732">Signal</keyword>
<dbReference type="AlphaFoldDB" id="A0A0S4L8I4"/>
<name>A0A0S4L8I4_9BACT</name>
<evidence type="ECO:0000313" key="2">
    <source>
        <dbReference type="EMBL" id="CUS33082.1"/>
    </source>
</evidence>
<protein>
    <submittedName>
        <fullName evidence="2">Uncharacterized protein</fullName>
    </submittedName>
</protein>